<proteinExistence type="predicted"/>
<evidence type="ECO:0000313" key="1">
    <source>
        <dbReference type="EMBL" id="QHS79665.1"/>
    </source>
</evidence>
<name>A0A6C0AK03_9ZZZZ</name>
<reference evidence="1" key="1">
    <citation type="journal article" date="2020" name="Nature">
        <title>Giant virus diversity and host interactions through global metagenomics.</title>
        <authorList>
            <person name="Schulz F."/>
            <person name="Roux S."/>
            <person name="Paez-Espino D."/>
            <person name="Jungbluth S."/>
            <person name="Walsh D.A."/>
            <person name="Denef V.J."/>
            <person name="McMahon K.D."/>
            <person name="Konstantinidis K.T."/>
            <person name="Eloe-Fadrosh E.A."/>
            <person name="Kyrpides N.C."/>
            <person name="Woyke T."/>
        </authorList>
    </citation>
    <scope>NUCLEOTIDE SEQUENCE</scope>
    <source>
        <strain evidence="1">GVMAG-S-1035303-20</strain>
    </source>
</reference>
<protein>
    <submittedName>
        <fullName evidence="1">Uncharacterized protein</fullName>
    </submittedName>
</protein>
<sequence length="207" mass="22743">MKWGYLLIGVSVLILIAVLYGQNRRREEFTNMKGNFPNWATLISQVKSILDKHYEYDATKLAELSTKQHDLYGQITGGIDNLVKNGQGGALGALFEFVYGMPSAQLINDFNKNKDLASLLPKGTVLNVDTPFDTRMAMIYAVSEYAKKMVKKAKNDNDILGGYSLTYATAGASALLKNMAMPLLIGLAFQATKAKLKPSDYTSAISK</sequence>
<dbReference type="EMBL" id="MN740650">
    <property type="protein sequence ID" value="QHS79665.1"/>
    <property type="molecule type" value="Genomic_DNA"/>
</dbReference>
<accession>A0A6C0AK03</accession>
<dbReference type="AlphaFoldDB" id="A0A6C0AK03"/>
<organism evidence="1">
    <name type="scientific">viral metagenome</name>
    <dbReference type="NCBI Taxonomy" id="1070528"/>
    <lineage>
        <taxon>unclassified sequences</taxon>
        <taxon>metagenomes</taxon>
        <taxon>organismal metagenomes</taxon>
    </lineage>
</organism>